<evidence type="ECO:0000313" key="5">
    <source>
        <dbReference type="EMBL" id="CAB4898854.1"/>
    </source>
</evidence>
<feature type="domain" description="FAD-binding" evidence="4">
    <location>
        <begin position="6"/>
        <end position="337"/>
    </location>
</feature>
<proteinExistence type="predicted"/>
<dbReference type="PRINTS" id="PR00420">
    <property type="entry name" value="RNGMNOXGNASE"/>
</dbReference>
<dbReference type="InterPro" id="IPR036188">
    <property type="entry name" value="FAD/NAD-bd_sf"/>
</dbReference>
<dbReference type="AlphaFoldDB" id="A0A6J7FXJ3"/>
<evidence type="ECO:0000256" key="2">
    <source>
        <dbReference type="ARBA" id="ARBA00022630"/>
    </source>
</evidence>
<keyword evidence="2" id="KW-0285">Flavoprotein</keyword>
<dbReference type="Gene3D" id="3.50.50.60">
    <property type="entry name" value="FAD/NAD(P)-binding domain"/>
    <property type="match status" value="1"/>
</dbReference>
<dbReference type="EMBL" id="CAFBMB010000052">
    <property type="protein sequence ID" value="CAB4898854.1"/>
    <property type="molecule type" value="Genomic_DNA"/>
</dbReference>
<evidence type="ECO:0000256" key="1">
    <source>
        <dbReference type="ARBA" id="ARBA00001974"/>
    </source>
</evidence>
<dbReference type="Gene3D" id="3.30.70.2450">
    <property type="match status" value="1"/>
</dbReference>
<evidence type="ECO:0000259" key="4">
    <source>
        <dbReference type="Pfam" id="PF01494"/>
    </source>
</evidence>
<name>A0A6J7FXJ3_9ZZZZ</name>
<dbReference type="Pfam" id="PF01494">
    <property type="entry name" value="FAD_binding_3"/>
    <property type="match status" value="1"/>
</dbReference>
<organism evidence="5">
    <name type="scientific">freshwater metagenome</name>
    <dbReference type="NCBI Taxonomy" id="449393"/>
    <lineage>
        <taxon>unclassified sequences</taxon>
        <taxon>metagenomes</taxon>
        <taxon>ecological metagenomes</taxon>
    </lineage>
</organism>
<dbReference type="PANTHER" id="PTHR43004">
    <property type="entry name" value="TRK SYSTEM POTASSIUM UPTAKE PROTEIN"/>
    <property type="match status" value="1"/>
</dbReference>
<gene>
    <name evidence="5" type="ORF">UFOPK3516_00832</name>
</gene>
<dbReference type="GO" id="GO:0016709">
    <property type="term" value="F:oxidoreductase activity, acting on paired donors, with incorporation or reduction of molecular oxygen, NAD(P)H as one donor, and incorporation of one atom of oxygen"/>
    <property type="evidence" value="ECO:0007669"/>
    <property type="project" value="UniProtKB-ARBA"/>
</dbReference>
<dbReference type="InterPro" id="IPR002938">
    <property type="entry name" value="FAD-bd"/>
</dbReference>
<dbReference type="PANTHER" id="PTHR43004:SF19">
    <property type="entry name" value="BINDING MONOOXYGENASE, PUTATIVE (JCVI)-RELATED"/>
    <property type="match status" value="1"/>
</dbReference>
<keyword evidence="3" id="KW-0274">FAD</keyword>
<comment type="cofactor">
    <cofactor evidence="1">
        <name>FAD</name>
        <dbReference type="ChEBI" id="CHEBI:57692"/>
    </cofactor>
</comment>
<protein>
    <submittedName>
        <fullName evidence="5">Unannotated protein</fullName>
    </submittedName>
</protein>
<dbReference type="InterPro" id="IPR050641">
    <property type="entry name" value="RIFMO-like"/>
</dbReference>
<evidence type="ECO:0000256" key="3">
    <source>
        <dbReference type="ARBA" id="ARBA00022827"/>
    </source>
</evidence>
<sequence length="395" mass="43226">MERRSIVVAGGGPTGLAVALGLAQRGAEVTVLDRDPEPSTAPRALAYLHPVLPGFAALGVLDDIKAEAAIGDGINFIDHASGESFHMTLDAIENDFPFAFVPQLGQHRVSAILLRHLAAFDNAQVLYGHEVVGIRPDDDGVTLTVNTAEGEQVIVADWLVGADGAASAVRKLMDLSFDGMTWPEKFVSTNIRADLHAAGLKKSNWRIDPVYGAVIARYSSDEHLWRFTFKEDAELPDEALEERIHAHFETAIPDNLPYELVQFAPYRMHQRATSSFRFGRVLLAGDAAHVTNPIGGLGLTGGFCDAFVLSEALAAVVHGEAEDAVLDRYSDERRRVYLEYVSPTASMTKGLLFDDHPAEVKQQILGHLRHLRDDREFRRQDLLSMQAMVTPSLLG</sequence>
<reference evidence="5" key="1">
    <citation type="submission" date="2020-05" db="EMBL/GenBank/DDBJ databases">
        <authorList>
            <person name="Chiriac C."/>
            <person name="Salcher M."/>
            <person name="Ghai R."/>
            <person name="Kavagutti S V."/>
        </authorList>
    </citation>
    <scope>NUCLEOTIDE SEQUENCE</scope>
</reference>
<dbReference type="SUPFAM" id="SSF51905">
    <property type="entry name" value="FAD/NAD(P)-binding domain"/>
    <property type="match status" value="1"/>
</dbReference>
<dbReference type="GO" id="GO:0071949">
    <property type="term" value="F:FAD binding"/>
    <property type="evidence" value="ECO:0007669"/>
    <property type="project" value="InterPro"/>
</dbReference>
<accession>A0A6J7FXJ3</accession>